<protein>
    <submittedName>
        <fullName evidence="2">Uncharacterized protein</fullName>
    </submittedName>
</protein>
<comment type="caution">
    <text evidence="2">The sequence shown here is derived from an EMBL/GenBank/DDBJ whole genome shotgun (WGS) entry which is preliminary data.</text>
</comment>
<feature type="transmembrane region" description="Helical" evidence="1">
    <location>
        <begin position="33"/>
        <end position="56"/>
    </location>
</feature>
<dbReference type="RefSeq" id="WP_191801550.1">
    <property type="nucleotide sequence ID" value="NZ_JACSQL010000007.1"/>
</dbReference>
<dbReference type="EMBL" id="JACSQL010000007">
    <property type="protein sequence ID" value="MBD7969474.1"/>
    <property type="molecule type" value="Genomic_DNA"/>
</dbReference>
<accession>A0ABR8T133</accession>
<evidence type="ECO:0000313" key="2">
    <source>
        <dbReference type="EMBL" id="MBD7969474.1"/>
    </source>
</evidence>
<keyword evidence="1" id="KW-1133">Transmembrane helix</keyword>
<gene>
    <name evidence="2" type="ORF">H9647_15510</name>
</gene>
<proteinExistence type="predicted"/>
<keyword evidence="1" id="KW-0812">Transmembrane</keyword>
<organism evidence="2 3">
    <name type="scientific">Paenibacillus gallinarum</name>
    <dbReference type="NCBI Taxonomy" id="2762232"/>
    <lineage>
        <taxon>Bacteria</taxon>
        <taxon>Bacillati</taxon>
        <taxon>Bacillota</taxon>
        <taxon>Bacilli</taxon>
        <taxon>Bacillales</taxon>
        <taxon>Paenibacillaceae</taxon>
        <taxon>Paenibacillus</taxon>
    </lineage>
</organism>
<evidence type="ECO:0000256" key="1">
    <source>
        <dbReference type="SAM" id="Phobius"/>
    </source>
</evidence>
<keyword evidence="1" id="KW-0472">Membrane</keyword>
<evidence type="ECO:0000313" key="3">
    <source>
        <dbReference type="Proteomes" id="UP000608071"/>
    </source>
</evidence>
<keyword evidence="3" id="KW-1185">Reference proteome</keyword>
<dbReference type="Proteomes" id="UP000608071">
    <property type="component" value="Unassembled WGS sequence"/>
</dbReference>
<sequence>MSDEMNKEILEELKRINEKLDNLNIRKGLSTPFAIMAIVFGFSFVGPLILILIGVFF</sequence>
<name>A0ABR8T133_9BACL</name>
<reference evidence="2 3" key="1">
    <citation type="submission" date="2020-08" db="EMBL/GenBank/DDBJ databases">
        <title>A Genomic Blueprint of the Chicken Gut Microbiome.</title>
        <authorList>
            <person name="Gilroy R."/>
            <person name="Ravi A."/>
            <person name="Getino M."/>
            <person name="Pursley I."/>
            <person name="Horton D.L."/>
            <person name="Alikhan N.-F."/>
            <person name="Baker D."/>
            <person name="Gharbi K."/>
            <person name="Hall N."/>
            <person name="Watson M."/>
            <person name="Adriaenssens E.M."/>
            <person name="Foster-Nyarko E."/>
            <person name="Jarju S."/>
            <person name="Secka A."/>
            <person name="Antonio M."/>
            <person name="Oren A."/>
            <person name="Chaudhuri R."/>
            <person name="La Ragione R.M."/>
            <person name="Hildebrand F."/>
            <person name="Pallen M.J."/>
        </authorList>
    </citation>
    <scope>NUCLEOTIDE SEQUENCE [LARGE SCALE GENOMIC DNA]</scope>
    <source>
        <strain evidence="2 3">Sa2BVA9</strain>
    </source>
</reference>